<protein>
    <recommendedName>
        <fullName evidence="4">Centromere protein U</fullName>
    </recommendedName>
    <alternativeName>
        <fullName evidence="9">MLF1-interacting protein</fullName>
    </alternativeName>
</protein>
<comment type="similarity">
    <text evidence="3">Belongs to the CENP-U/AME1 family.</text>
</comment>
<evidence type="ECO:0000256" key="8">
    <source>
        <dbReference type="ARBA" id="ARBA00023328"/>
    </source>
</evidence>
<feature type="compositionally biased region" description="Basic and acidic residues" evidence="11">
    <location>
        <begin position="14"/>
        <end position="23"/>
    </location>
</feature>
<dbReference type="GO" id="GO:0005634">
    <property type="term" value="C:nucleus"/>
    <property type="evidence" value="ECO:0007669"/>
    <property type="project" value="UniProtKB-SubCell"/>
</dbReference>
<evidence type="ECO:0000256" key="2">
    <source>
        <dbReference type="ARBA" id="ARBA00004584"/>
    </source>
</evidence>
<organism evidence="12 13">
    <name type="scientific">Chloebia gouldiae</name>
    <name type="common">Gouldian finch</name>
    <name type="synonym">Erythrura gouldiae</name>
    <dbReference type="NCBI Taxonomy" id="44316"/>
    <lineage>
        <taxon>Eukaryota</taxon>
        <taxon>Metazoa</taxon>
        <taxon>Chordata</taxon>
        <taxon>Craniata</taxon>
        <taxon>Vertebrata</taxon>
        <taxon>Euteleostomi</taxon>
        <taxon>Archelosauria</taxon>
        <taxon>Archosauria</taxon>
        <taxon>Dinosauria</taxon>
        <taxon>Saurischia</taxon>
        <taxon>Theropoda</taxon>
        <taxon>Coelurosauria</taxon>
        <taxon>Aves</taxon>
        <taxon>Neognathae</taxon>
        <taxon>Neoaves</taxon>
        <taxon>Telluraves</taxon>
        <taxon>Australaves</taxon>
        <taxon>Passeriformes</taxon>
        <taxon>Passeroidea</taxon>
        <taxon>Passeridae</taxon>
        <taxon>Chloebia</taxon>
    </lineage>
</organism>
<feature type="compositionally biased region" description="Basic residues" evidence="11">
    <location>
        <begin position="94"/>
        <end position="107"/>
    </location>
</feature>
<feature type="region of interest" description="Disordered" evidence="11">
    <location>
        <begin position="63"/>
        <end position="160"/>
    </location>
</feature>
<evidence type="ECO:0000256" key="10">
    <source>
        <dbReference type="SAM" id="Coils"/>
    </source>
</evidence>
<keyword evidence="8" id="KW-0137">Centromere</keyword>
<dbReference type="PANTHER" id="PTHR32222">
    <property type="entry name" value="CENTROMERE PROTEIN U"/>
    <property type="match status" value="1"/>
</dbReference>
<dbReference type="STRING" id="44316.ENSEGOP00005005052"/>
<evidence type="ECO:0000256" key="6">
    <source>
        <dbReference type="ARBA" id="ARBA00023054"/>
    </source>
</evidence>
<keyword evidence="5" id="KW-0158">Chromosome</keyword>
<comment type="subcellular location">
    <subcellularLocation>
        <location evidence="2">Chromosome</location>
        <location evidence="2">Centromere</location>
    </subcellularLocation>
    <subcellularLocation>
        <location evidence="1">Nucleus</location>
    </subcellularLocation>
</comment>
<dbReference type="EMBL" id="QUSF01000005">
    <property type="protein sequence ID" value="RLW09146.1"/>
    <property type="molecule type" value="Genomic_DNA"/>
</dbReference>
<dbReference type="InterPro" id="IPR025214">
    <property type="entry name" value="CENP-U"/>
</dbReference>
<proteinExistence type="inferred from homology"/>
<evidence type="ECO:0000256" key="11">
    <source>
        <dbReference type="SAM" id="MobiDB-lite"/>
    </source>
</evidence>
<name>A0A3L8SVV7_CHLGU</name>
<sequence>MSSKKKMKKNHTSYKREEHKDDSSLQWKSLLLEEPDVSRILKVAETNQLEDLDDYFDHPLHSTAVDAYGEEHSQNEALGHVSAPQVQNTDRQSGGKKRNSKKTRHSKPSNGDVKKFNTAGAEEEPLKETVKPLNTTQFKAKKKQSSDENTSDSSVDSPHSVQVWCPKELKRSPRDITELDILLAEVEKIAENYRQSIESNICRKAISDFSSAFKDQITDLIAEVQELKNMKKRNATAITNIKKKRRQLMQVREELIGAEPQLTQLQREYAELQERKSSLRQTIELITDLKELQQDCLDYREENPKEKVVYGTSSLPALLVESQRILRAERHFENINMKLEEALAVQKQQESKKN</sequence>
<keyword evidence="13" id="KW-1185">Reference proteome</keyword>
<evidence type="ECO:0000256" key="3">
    <source>
        <dbReference type="ARBA" id="ARBA00010440"/>
    </source>
</evidence>
<evidence type="ECO:0000313" key="13">
    <source>
        <dbReference type="Proteomes" id="UP000276834"/>
    </source>
</evidence>
<evidence type="ECO:0000313" key="12">
    <source>
        <dbReference type="EMBL" id="RLW09146.1"/>
    </source>
</evidence>
<dbReference type="OMA" id="NTVGRTH"/>
<evidence type="ECO:0000256" key="7">
    <source>
        <dbReference type="ARBA" id="ARBA00023242"/>
    </source>
</evidence>
<feature type="coiled-coil region" evidence="10">
    <location>
        <begin position="210"/>
        <end position="289"/>
    </location>
</feature>
<evidence type="ECO:0000256" key="4">
    <source>
        <dbReference type="ARBA" id="ARBA00016402"/>
    </source>
</evidence>
<accession>A0A3L8SVV7</accession>
<dbReference type="AlphaFoldDB" id="A0A3L8SVV7"/>
<dbReference type="GO" id="GO:0000775">
    <property type="term" value="C:chromosome, centromeric region"/>
    <property type="evidence" value="ECO:0007669"/>
    <property type="project" value="UniProtKB-SubCell"/>
</dbReference>
<keyword evidence="6 10" id="KW-0175">Coiled coil</keyword>
<gene>
    <name evidence="12" type="ORF">DV515_00002739</name>
</gene>
<dbReference type="Proteomes" id="UP000276834">
    <property type="component" value="Unassembled WGS sequence"/>
</dbReference>
<dbReference type="PANTHER" id="PTHR32222:SF1">
    <property type="entry name" value="CENTROMERE PROTEIN U"/>
    <property type="match status" value="1"/>
</dbReference>
<feature type="region of interest" description="Disordered" evidence="11">
    <location>
        <begin position="1"/>
        <end position="26"/>
    </location>
</feature>
<keyword evidence="7" id="KW-0539">Nucleus</keyword>
<evidence type="ECO:0000256" key="5">
    <source>
        <dbReference type="ARBA" id="ARBA00022454"/>
    </source>
</evidence>
<reference evidence="12 13" key="1">
    <citation type="journal article" date="2018" name="Proc. R. Soc. B">
        <title>A non-coding region near Follistatin controls head colour polymorphism in the Gouldian finch.</title>
        <authorList>
            <person name="Toomey M.B."/>
            <person name="Marques C.I."/>
            <person name="Andrade P."/>
            <person name="Araujo P.M."/>
            <person name="Sabatino S."/>
            <person name="Gazda M.A."/>
            <person name="Afonso S."/>
            <person name="Lopes R.J."/>
            <person name="Corbo J.C."/>
            <person name="Carneiro M."/>
        </authorList>
    </citation>
    <scope>NUCLEOTIDE SEQUENCE [LARGE SCALE GENOMIC DNA]</scope>
    <source>
        <strain evidence="12">Red01</strain>
        <tissue evidence="12">Muscle</tissue>
    </source>
</reference>
<evidence type="ECO:0000256" key="9">
    <source>
        <dbReference type="ARBA" id="ARBA00031456"/>
    </source>
</evidence>
<evidence type="ECO:0000256" key="1">
    <source>
        <dbReference type="ARBA" id="ARBA00004123"/>
    </source>
</evidence>
<comment type="caution">
    <text evidence="12">The sequence shown here is derived from an EMBL/GenBank/DDBJ whole genome shotgun (WGS) entry which is preliminary data.</text>
</comment>
<feature type="compositionally biased region" description="Polar residues" evidence="11">
    <location>
        <begin position="147"/>
        <end position="160"/>
    </location>
</feature>
<dbReference type="Pfam" id="PF13097">
    <property type="entry name" value="CENP-U"/>
    <property type="match status" value="1"/>
</dbReference>
<dbReference type="OrthoDB" id="8959258at2759"/>
<feature type="compositionally biased region" description="Basic residues" evidence="11">
    <location>
        <begin position="1"/>
        <end position="13"/>
    </location>
</feature>